<organism evidence="5 6">
    <name type="scientific">Dulcicalothrix desertica PCC 7102</name>
    <dbReference type="NCBI Taxonomy" id="232991"/>
    <lineage>
        <taxon>Bacteria</taxon>
        <taxon>Bacillati</taxon>
        <taxon>Cyanobacteriota</taxon>
        <taxon>Cyanophyceae</taxon>
        <taxon>Nostocales</taxon>
        <taxon>Calotrichaceae</taxon>
        <taxon>Dulcicalothrix</taxon>
    </lineage>
</organism>
<reference evidence="5" key="2">
    <citation type="journal article" date="2019" name="Genome Biol. Evol.">
        <title>Day and night: Metabolic profiles and evolutionary relationships of six axenic non-marine cyanobacteria.</title>
        <authorList>
            <person name="Will S.E."/>
            <person name="Henke P."/>
            <person name="Boedeker C."/>
            <person name="Huang S."/>
            <person name="Brinkmann H."/>
            <person name="Rohde M."/>
            <person name="Jarek M."/>
            <person name="Friedl T."/>
            <person name="Seufert S."/>
            <person name="Schumacher M."/>
            <person name="Overmann J."/>
            <person name="Neumann-Schaal M."/>
            <person name="Petersen J."/>
        </authorList>
    </citation>
    <scope>NUCLEOTIDE SEQUENCE [LARGE SCALE GENOMIC DNA]</scope>
    <source>
        <strain evidence="5">PCC 7102</strain>
    </source>
</reference>
<dbReference type="CDD" id="cd04458">
    <property type="entry name" value="CSP_CDS"/>
    <property type="match status" value="1"/>
</dbReference>
<evidence type="ECO:0000259" key="4">
    <source>
        <dbReference type="PROSITE" id="PS51857"/>
    </source>
</evidence>
<dbReference type="Pfam" id="PF06961">
    <property type="entry name" value="DUF1294"/>
    <property type="match status" value="1"/>
</dbReference>
<keyword evidence="6" id="KW-1185">Reference proteome</keyword>
<dbReference type="GO" id="GO:0003730">
    <property type="term" value="F:mRNA 3'-UTR binding"/>
    <property type="evidence" value="ECO:0007669"/>
    <property type="project" value="TreeGrafter"/>
</dbReference>
<dbReference type="GO" id="GO:0043488">
    <property type="term" value="P:regulation of mRNA stability"/>
    <property type="evidence" value="ECO:0007669"/>
    <property type="project" value="TreeGrafter"/>
</dbReference>
<evidence type="ECO:0000313" key="6">
    <source>
        <dbReference type="Proteomes" id="UP000271624"/>
    </source>
</evidence>
<dbReference type="InterPro" id="IPR012340">
    <property type="entry name" value="NA-bd_OB-fold"/>
</dbReference>
<keyword evidence="3" id="KW-0812">Transmembrane</keyword>
<feature type="transmembrane region" description="Helical" evidence="3">
    <location>
        <begin position="119"/>
        <end position="138"/>
    </location>
</feature>
<dbReference type="PANTHER" id="PTHR12962:SF1">
    <property type="entry name" value="COLD SHOCK DOMAIN-CONTAINING PROTEIN CG9705"/>
    <property type="match status" value="1"/>
</dbReference>
<dbReference type="AlphaFoldDB" id="A0A433VEZ8"/>
<evidence type="ECO:0000256" key="3">
    <source>
        <dbReference type="SAM" id="Phobius"/>
    </source>
</evidence>
<dbReference type="Gene3D" id="2.40.50.140">
    <property type="entry name" value="Nucleic acid-binding proteins"/>
    <property type="match status" value="1"/>
</dbReference>
<sequence length="211" mass="23717">MKPGLQKGQLIRWKDDRGFGFIQPADGSKEVFLHISELKDTNRRPVAGDTIYYYVVPEKGGKLRASKAYIESGTPNAVSSNSKGAFKTRSLSKVPVFKTILVSSIPLFGAVHFALTTTIVFPLILYAVMSLLTFGLYADDKSRAQKGKWRTPENTLHLFELTGGWFGGFIAQQTLHHKSSKSSYQAVFWTIVVIHYTLWLIWLLFGKSLLR</sequence>
<dbReference type="OrthoDB" id="9800919at2"/>
<keyword evidence="3" id="KW-0472">Membrane</keyword>
<dbReference type="InterPro" id="IPR011129">
    <property type="entry name" value="CSD"/>
</dbReference>
<dbReference type="SMART" id="SM00357">
    <property type="entry name" value="CSP"/>
    <property type="match status" value="1"/>
</dbReference>
<dbReference type="Pfam" id="PF00313">
    <property type="entry name" value="CSD"/>
    <property type="match status" value="1"/>
</dbReference>
<reference evidence="5" key="1">
    <citation type="submission" date="2018-12" db="EMBL/GenBank/DDBJ databases">
        <authorList>
            <person name="Will S."/>
            <person name="Neumann-Schaal M."/>
            <person name="Henke P."/>
        </authorList>
    </citation>
    <scope>NUCLEOTIDE SEQUENCE</scope>
    <source>
        <strain evidence="5">PCC 7102</strain>
    </source>
</reference>
<evidence type="ECO:0000256" key="2">
    <source>
        <dbReference type="RuleBase" id="RU000408"/>
    </source>
</evidence>
<dbReference type="PROSITE" id="PS51857">
    <property type="entry name" value="CSD_2"/>
    <property type="match status" value="1"/>
</dbReference>
<dbReference type="InterPro" id="IPR002059">
    <property type="entry name" value="CSP_DNA-bd"/>
</dbReference>
<dbReference type="Proteomes" id="UP000271624">
    <property type="component" value="Unassembled WGS sequence"/>
</dbReference>
<evidence type="ECO:0000256" key="1">
    <source>
        <dbReference type="ARBA" id="ARBA00022553"/>
    </source>
</evidence>
<evidence type="ECO:0000313" key="5">
    <source>
        <dbReference type="EMBL" id="RUT04681.1"/>
    </source>
</evidence>
<protein>
    <recommendedName>
        <fullName evidence="4">CSD domain-containing protein</fullName>
    </recommendedName>
</protein>
<dbReference type="GO" id="GO:0005737">
    <property type="term" value="C:cytoplasm"/>
    <property type="evidence" value="ECO:0007669"/>
    <property type="project" value="UniProtKB-SubCell"/>
</dbReference>
<gene>
    <name evidence="5" type="ORF">DSM106972_042500</name>
</gene>
<feature type="transmembrane region" description="Helical" evidence="3">
    <location>
        <begin position="186"/>
        <end position="205"/>
    </location>
</feature>
<dbReference type="SUPFAM" id="SSF50249">
    <property type="entry name" value="Nucleic acid-binding proteins"/>
    <property type="match status" value="1"/>
</dbReference>
<dbReference type="PANTHER" id="PTHR12962">
    <property type="entry name" value="CALCIUM-REGULATED HEAT STABLE PROTEIN CRHSP-24-RELATED"/>
    <property type="match status" value="1"/>
</dbReference>
<accession>A0A433VEZ8</accession>
<dbReference type="InterPro" id="IPR019844">
    <property type="entry name" value="CSD_CS"/>
</dbReference>
<dbReference type="InterPro" id="IPR010718">
    <property type="entry name" value="DUF1294"/>
</dbReference>
<keyword evidence="1" id="KW-0597">Phosphoprotein</keyword>
<feature type="domain" description="CSD" evidence="4">
    <location>
        <begin position="5"/>
        <end position="70"/>
    </location>
</feature>
<comment type="caution">
    <text evidence="5">The sequence shown here is derived from an EMBL/GenBank/DDBJ whole genome shotgun (WGS) entry which is preliminary data.</text>
</comment>
<dbReference type="InterPro" id="IPR052069">
    <property type="entry name" value="Ca-reg_mRNA-binding_domain"/>
</dbReference>
<keyword evidence="3" id="KW-1133">Transmembrane helix</keyword>
<proteinExistence type="predicted"/>
<comment type="subcellular location">
    <subcellularLocation>
        <location evidence="2">Cytoplasm</location>
    </subcellularLocation>
</comment>
<name>A0A433VEZ8_9CYAN</name>
<dbReference type="PROSITE" id="PS00352">
    <property type="entry name" value="CSD_1"/>
    <property type="match status" value="1"/>
</dbReference>
<dbReference type="RefSeq" id="WP_127082655.1">
    <property type="nucleotide sequence ID" value="NZ_RSCL01000010.1"/>
</dbReference>
<dbReference type="EMBL" id="RSCL01000010">
    <property type="protein sequence ID" value="RUT04681.1"/>
    <property type="molecule type" value="Genomic_DNA"/>
</dbReference>